<gene>
    <name evidence="1" type="ORF">F2Q68_00014836</name>
</gene>
<name>A0A8S9HBG4_BRACR</name>
<dbReference type="AlphaFoldDB" id="A0A8S9HBG4"/>
<protein>
    <submittedName>
        <fullName evidence="1">Uncharacterized protein</fullName>
    </submittedName>
</protein>
<sequence length="91" mass="10480">MNPRLRRSLRRFRLSLDLLDASAYLSLSTTAHRDQASLHLSLRPVAILDEIKPKVKAKYGRIKRVGVSSKKRSVVWTDEEASNFNLDKFQL</sequence>
<proteinExistence type="predicted"/>
<comment type="caution">
    <text evidence="1">The sequence shown here is derived from an EMBL/GenBank/DDBJ whole genome shotgun (WGS) entry which is preliminary data.</text>
</comment>
<reference evidence="1" key="1">
    <citation type="submission" date="2019-12" db="EMBL/GenBank/DDBJ databases">
        <title>Genome sequencing and annotation of Brassica cretica.</title>
        <authorList>
            <person name="Studholme D.J."/>
            <person name="Sarris P.F."/>
        </authorList>
    </citation>
    <scope>NUCLEOTIDE SEQUENCE</scope>
    <source>
        <strain evidence="1">PFS-001/15</strain>
        <tissue evidence="1">Leaf</tissue>
    </source>
</reference>
<accession>A0A8S9HBG4</accession>
<organism evidence="1 2">
    <name type="scientific">Brassica cretica</name>
    <name type="common">Mustard</name>
    <dbReference type="NCBI Taxonomy" id="69181"/>
    <lineage>
        <taxon>Eukaryota</taxon>
        <taxon>Viridiplantae</taxon>
        <taxon>Streptophyta</taxon>
        <taxon>Embryophyta</taxon>
        <taxon>Tracheophyta</taxon>
        <taxon>Spermatophyta</taxon>
        <taxon>Magnoliopsida</taxon>
        <taxon>eudicotyledons</taxon>
        <taxon>Gunneridae</taxon>
        <taxon>Pentapetalae</taxon>
        <taxon>rosids</taxon>
        <taxon>malvids</taxon>
        <taxon>Brassicales</taxon>
        <taxon>Brassicaceae</taxon>
        <taxon>Brassiceae</taxon>
        <taxon>Brassica</taxon>
    </lineage>
</organism>
<evidence type="ECO:0000313" key="1">
    <source>
        <dbReference type="EMBL" id="KAF2555845.1"/>
    </source>
</evidence>
<dbReference type="EMBL" id="QGKW02001940">
    <property type="protein sequence ID" value="KAF2555845.1"/>
    <property type="molecule type" value="Genomic_DNA"/>
</dbReference>
<dbReference type="Proteomes" id="UP000712281">
    <property type="component" value="Unassembled WGS sequence"/>
</dbReference>
<evidence type="ECO:0000313" key="2">
    <source>
        <dbReference type="Proteomes" id="UP000712281"/>
    </source>
</evidence>